<dbReference type="GO" id="GO:0004803">
    <property type="term" value="F:transposase activity"/>
    <property type="evidence" value="ECO:0007669"/>
    <property type="project" value="TreeGrafter"/>
</dbReference>
<dbReference type="EMBL" id="QPJM01000019">
    <property type="protein sequence ID" value="RCW79080.1"/>
    <property type="molecule type" value="Genomic_DNA"/>
</dbReference>
<dbReference type="GO" id="GO:0032196">
    <property type="term" value="P:transposition"/>
    <property type="evidence" value="ECO:0007669"/>
    <property type="project" value="TreeGrafter"/>
</dbReference>
<proteinExistence type="predicted"/>
<sequence>VENMNKRVRRYLPRDTDLLSLPHQSVRSICERLNATPRKCLDYRTPTEVFREQLVEIVSLPE</sequence>
<dbReference type="GO" id="GO:0005829">
    <property type="term" value="C:cytosol"/>
    <property type="evidence" value="ECO:0007669"/>
    <property type="project" value="TreeGrafter"/>
</dbReference>
<evidence type="ECO:0000313" key="1">
    <source>
        <dbReference type="EMBL" id="RCW77865.1"/>
    </source>
</evidence>
<evidence type="ECO:0000313" key="2">
    <source>
        <dbReference type="EMBL" id="RCW79080.1"/>
    </source>
</evidence>
<comment type="caution">
    <text evidence="1">The sequence shown here is derived from an EMBL/GenBank/DDBJ whole genome shotgun (WGS) entry which is preliminary data.</text>
</comment>
<dbReference type="InterPro" id="IPR012337">
    <property type="entry name" value="RNaseH-like_sf"/>
</dbReference>
<dbReference type="Proteomes" id="UP000253324">
    <property type="component" value="Unassembled WGS sequence"/>
</dbReference>
<feature type="non-terminal residue" evidence="1">
    <location>
        <position position="1"/>
    </location>
</feature>
<evidence type="ECO:0008006" key="4">
    <source>
        <dbReference type="Google" id="ProtNLM"/>
    </source>
</evidence>
<dbReference type="PANTHER" id="PTHR10948:SF23">
    <property type="entry name" value="TRANSPOSASE INSI FOR INSERTION SEQUENCE ELEMENT IS30A-RELATED"/>
    <property type="match status" value="1"/>
</dbReference>
<organism evidence="1 3">
    <name type="scientific">Phyllobacterium bourgognense</name>
    <dbReference type="NCBI Taxonomy" id="314236"/>
    <lineage>
        <taxon>Bacteria</taxon>
        <taxon>Pseudomonadati</taxon>
        <taxon>Pseudomonadota</taxon>
        <taxon>Alphaproteobacteria</taxon>
        <taxon>Hyphomicrobiales</taxon>
        <taxon>Phyllobacteriaceae</taxon>
        <taxon>Phyllobacterium</taxon>
    </lineage>
</organism>
<keyword evidence="3" id="KW-1185">Reference proteome</keyword>
<dbReference type="InterPro" id="IPR051917">
    <property type="entry name" value="Transposase-Integrase"/>
</dbReference>
<gene>
    <name evidence="2" type="ORF">C7476_1191</name>
    <name evidence="1" type="ORF">C7476_13519</name>
</gene>
<accession>A0A368YCL1</accession>
<dbReference type="SUPFAM" id="SSF53098">
    <property type="entry name" value="Ribonuclease H-like"/>
    <property type="match status" value="1"/>
</dbReference>
<dbReference type="AlphaFoldDB" id="A0A368YCL1"/>
<evidence type="ECO:0000313" key="3">
    <source>
        <dbReference type="Proteomes" id="UP000253324"/>
    </source>
</evidence>
<dbReference type="EMBL" id="QPJM01000035">
    <property type="protein sequence ID" value="RCW77865.1"/>
    <property type="molecule type" value="Genomic_DNA"/>
</dbReference>
<dbReference type="PANTHER" id="PTHR10948">
    <property type="entry name" value="TRANSPOSASE"/>
    <property type="match status" value="1"/>
</dbReference>
<name>A0A368YCL1_9HYPH</name>
<reference evidence="1 3" key="1">
    <citation type="submission" date="2018-07" db="EMBL/GenBank/DDBJ databases">
        <title>Genomic Encyclopedia of Type Strains, Phase III (KMG-III): the genomes of soil and plant-associated and newly described type strains.</title>
        <authorList>
            <person name="Whitman W."/>
        </authorList>
    </citation>
    <scope>NUCLEOTIDE SEQUENCE [LARGE SCALE GENOMIC DNA]</scope>
    <source>
        <strain evidence="1 3">31-25a</strain>
    </source>
</reference>
<protein>
    <recommendedName>
        <fullName evidence="4">Integrase catalytic domain-containing protein</fullName>
    </recommendedName>
</protein>